<sequence>MSGILKKTKVMEVFNAGYELKFYEDFNAEGKILNFLEVSMPFGDRIILDGENMEELEKKLRRILPVALQSRRIAENDCYALPA</sequence>
<accession>A0A1F7RWC1</accession>
<protein>
    <submittedName>
        <fullName evidence="1">Uncharacterized protein</fullName>
    </submittedName>
</protein>
<comment type="caution">
    <text evidence="1">The sequence shown here is derived from an EMBL/GenBank/DDBJ whole genome shotgun (WGS) entry which is preliminary data.</text>
</comment>
<evidence type="ECO:0000313" key="2">
    <source>
        <dbReference type="Proteomes" id="UP000178435"/>
    </source>
</evidence>
<proteinExistence type="predicted"/>
<organism evidence="1 2">
    <name type="scientific">Candidatus Schekmanbacteria bacterium RBG_16_38_11</name>
    <dbReference type="NCBI Taxonomy" id="1817880"/>
    <lineage>
        <taxon>Bacteria</taxon>
        <taxon>Candidatus Schekmaniibacteriota</taxon>
    </lineage>
</organism>
<name>A0A1F7RWC1_9BACT</name>
<gene>
    <name evidence="1" type="ORF">A2149_00245</name>
</gene>
<dbReference type="AlphaFoldDB" id="A0A1F7RWC1"/>
<dbReference type="Proteomes" id="UP000178435">
    <property type="component" value="Unassembled WGS sequence"/>
</dbReference>
<reference evidence="1 2" key="1">
    <citation type="journal article" date="2016" name="Nat. Commun.">
        <title>Thousands of microbial genomes shed light on interconnected biogeochemical processes in an aquifer system.</title>
        <authorList>
            <person name="Anantharaman K."/>
            <person name="Brown C.T."/>
            <person name="Hug L.A."/>
            <person name="Sharon I."/>
            <person name="Castelle C.J."/>
            <person name="Probst A.J."/>
            <person name="Thomas B.C."/>
            <person name="Singh A."/>
            <person name="Wilkins M.J."/>
            <person name="Karaoz U."/>
            <person name="Brodie E.L."/>
            <person name="Williams K.H."/>
            <person name="Hubbard S.S."/>
            <person name="Banfield J.F."/>
        </authorList>
    </citation>
    <scope>NUCLEOTIDE SEQUENCE [LARGE SCALE GENOMIC DNA]</scope>
</reference>
<dbReference type="EMBL" id="MGDF01000075">
    <property type="protein sequence ID" value="OGL45856.1"/>
    <property type="molecule type" value="Genomic_DNA"/>
</dbReference>
<evidence type="ECO:0000313" key="1">
    <source>
        <dbReference type="EMBL" id="OGL45856.1"/>
    </source>
</evidence>